<accession>A0A1I0I526</accession>
<sequence>MTINPYKKELLYRKAHGNSLRERYKEKLKFLLGIDPEDRLFLSLAETDNIINKLVKNENTFSENTEFSVLHECLRHCLSKAVGGDYYLFMDEDWRYCGAYIVRNFNLNMKFEFNKHQSDEVRLISTDLSTEITIDYTESYSEDLYEFRVGKYALT</sequence>
<dbReference type="Proteomes" id="UP000182332">
    <property type="component" value="Unassembled WGS sequence"/>
</dbReference>
<reference evidence="1 2" key="1">
    <citation type="submission" date="2016-10" db="EMBL/GenBank/DDBJ databases">
        <authorList>
            <person name="de Groot N.N."/>
        </authorList>
    </citation>
    <scope>NUCLEOTIDE SEQUENCE [LARGE SCALE GENOMIC DNA]</scope>
    <source>
        <strain evidence="1 2">DSM 11363</strain>
    </source>
</reference>
<evidence type="ECO:0000313" key="1">
    <source>
        <dbReference type="EMBL" id="SET91745.1"/>
    </source>
</evidence>
<dbReference type="RefSeq" id="WP_074892242.1">
    <property type="nucleotide sequence ID" value="NZ_FOHW01000033.1"/>
</dbReference>
<dbReference type="EMBL" id="FOHW01000033">
    <property type="protein sequence ID" value="SET91745.1"/>
    <property type="molecule type" value="Genomic_DNA"/>
</dbReference>
<protein>
    <submittedName>
        <fullName evidence="1">Uncharacterized protein</fullName>
    </submittedName>
</protein>
<proteinExistence type="predicted"/>
<gene>
    <name evidence="1" type="ORF">SAMN05216197_1332</name>
</gene>
<name>A0A1I0I526_9PSED</name>
<organism evidence="1 2">
    <name type="scientific">Pseudomonas graminis</name>
    <dbReference type="NCBI Taxonomy" id="158627"/>
    <lineage>
        <taxon>Bacteria</taxon>
        <taxon>Pseudomonadati</taxon>
        <taxon>Pseudomonadota</taxon>
        <taxon>Gammaproteobacteria</taxon>
        <taxon>Pseudomonadales</taxon>
        <taxon>Pseudomonadaceae</taxon>
        <taxon>Pseudomonas</taxon>
    </lineage>
</organism>
<dbReference type="OrthoDB" id="6903172at2"/>
<evidence type="ECO:0000313" key="2">
    <source>
        <dbReference type="Proteomes" id="UP000182332"/>
    </source>
</evidence>
<dbReference type="AlphaFoldDB" id="A0A1I0I526"/>